<comment type="caution">
    <text evidence="2">The sequence shown here is derived from an EMBL/GenBank/DDBJ whole genome shotgun (WGS) entry which is preliminary data.</text>
</comment>
<dbReference type="SUPFAM" id="SSF53335">
    <property type="entry name" value="S-adenosyl-L-methionine-dependent methyltransferases"/>
    <property type="match status" value="1"/>
</dbReference>
<dbReference type="Proteomes" id="UP001597319">
    <property type="component" value="Unassembled WGS sequence"/>
</dbReference>
<dbReference type="EMBL" id="JBHULE010000008">
    <property type="protein sequence ID" value="MFD2562405.1"/>
    <property type="molecule type" value="Genomic_DNA"/>
</dbReference>
<dbReference type="InterPro" id="IPR029063">
    <property type="entry name" value="SAM-dependent_MTases_sf"/>
</dbReference>
<dbReference type="Gene3D" id="3.40.50.150">
    <property type="entry name" value="Vaccinia Virus protein VP39"/>
    <property type="match status" value="1"/>
</dbReference>
<evidence type="ECO:0000259" key="1">
    <source>
        <dbReference type="Pfam" id="PF13847"/>
    </source>
</evidence>
<keyword evidence="2" id="KW-0489">Methyltransferase</keyword>
<accession>A0ABW5LCV0</accession>
<proteinExistence type="predicted"/>
<organism evidence="2 3">
    <name type="scientific">Aquimarina rubra</name>
    <dbReference type="NCBI Taxonomy" id="1920033"/>
    <lineage>
        <taxon>Bacteria</taxon>
        <taxon>Pseudomonadati</taxon>
        <taxon>Bacteroidota</taxon>
        <taxon>Flavobacteriia</taxon>
        <taxon>Flavobacteriales</taxon>
        <taxon>Flavobacteriaceae</taxon>
        <taxon>Aquimarina</taxon>
    </lineage>
</organism>
<feature type="domain" description="Methyltransferase" evidence="1">
    <location>
        <begin position="46"/>
        <end position="175"/>
    </location>
</feature>
<sequence length="216" mass="24991">MELQNKLLALLILLGVFFSQAQYKENDWKERDTWMNVSKIFEIAEIKSGNKVADIGCHEGYLSIHMAKAVGASGKVFAVDVRKDRLEKLEEHLIDRNVKNVRTILGDYDNPKLPENSLDVVVILDTYHEMDDYKKILAHVKKALKSGGNIVLIEKFKQHMLNKSREEQKEAHTLALHYVKEELEAAGFKIKSESKDFGRWKKEEDKRIWILVGKKQ</sequence>
<name>A0ABW5LCV0_9FLAO</name>
<evidence type="ECO:0000313" key="2">
    <source>
        <dbReference type="EMBL" id="MFD2562405.1"/>
    </source>
</evidence>
<dbReference type="Pfam" id="PF13847">
    <property type="entry name" value="Methyltransf_31"/>
    <property type="match status" value="1"/>
</dbReference>
<dbReference type="CDD" id="cd02440">
    <property type="entry name" value="AdoMet_MTases"/>
    <property type="match status" value="1"/>
</dbReference>
<evidence type="ECO:0000313" key="3">
    <source>
        <dbReference type="Proteomes" id="UP001597319"/>
    </source>
</evidence>
<keyword evidence="2" id="KW-0808">Transferase</keyword>
<keyword evidence="3" id="KW-1185">Reference proteome</keyword>
<gene>
    <name evidence="2" type="ORF">ACFSR1_06950</name>
</gene>
<reference evidence="3" key="1">
    <citation type="journal article" date="2019" name="Int. J. Syst. Evol. Microbiol.">
        <title>The Global Catalogue of Microorganisms (GCM) 10K type strain sequencing project: providing services to taxonomists for standard genome sequencing and annotation.</title>
        <authorList>
            <consortium name="The Broad Institute Genomics Platform"/>
            <consortium name="The Broad Institute Genome Sequencing Center for Infectious Disease"/>
            <person name="Wu L."/>
            <person name="Ma J."/>
        </authorList>
    </citation>
    <scope>NUCLEOTIDE SEQUENCE [LARGE SCALE GENOMIC DNA]</scope>
    <source>
        <strain evidence="3">KCTC 52274</strain>
    </source>
</reference>
<dbReference type="GO" id="GO:0032259">
    <property type="term" value="P:methylation"/>
    <property type="evidence" value="ECO:0007669"/>
    <property type="project" value="UniProtKB-KW"/>
</dbReference>
<protein>
    <submittedName>
        <fullName evidence="2">Class I SAM-dependent methyltransferase</fullName>
        <ecNumber evidence="2">2.1.1.-</ecNumber>
    </submittedName>
</protein>
<dbReference type="InterPro" id="IPR025714">
    <property type="entry name" value="Methyltranfer_dom"/>
</dbReference>
<dbReference type="RefSeq" id="WP_378290968.1">
    <property type="nucleotide sequence ID" value="NZ_JBHULE010000008.1"/>
</dbReference>
<dbReference type="EC" id="2.1.1.-" evidence="2"/>
<dbReference type="PANTHER" id="PTHR43861">
    <property type="entry name" value="TRANS-ACONITATE 2-METHYLTRANSFERASE-RELATED"/>
    <property type="match status" value="1"/>
</dbReference>
<dbReference type="GO" id="GO:0008168">
    <property type="term" value="F:methyltransferase activity"/>
    <property type="evidence" value="ECO:0007669"/>
    <property type="project" value="UniProtKB-KW"/>
</dbReference>